<comment type="caution">
    <text evidence="8">Lacks conserved residue(s) required for the propagation of feature annotation.</text>
</comment>
<dbReference type="EMBL" id="LZPO01076282">
    <property type="protein sequence ID" value="OBS68004.1"/>
    <property type="molecule type" value="Genomic_DNA"/>
</dbReference>
<dbReference type="GO" id="GO:0003998">
    <property type="term" value="F:acylphosphatase activity"/>
    <property type="evidence" value="ECO:0007669"/>
    <property type="project" value="UniProtKB-EC"/>
</dbReference>
<protein>
    <recommendedName>
        <fullName evidence="4">Acylphosphatase-2</fullName>
        <ecNumber evidence="2">3.6.1.7</ecNumber>
    </recommendedName>
    <alternativeName>
        <fullName evidence="6">Acylphosphatase, muscle type isozyme</fullName>
    </alternativeName>
    <alternativeName>
        <fullName evidence="5">Acylphosphate phosphohydrolase 2</fullName>
    </alternativeName>
</protein>
<accession>A0A1A6GQ57</accession>
<dbReference type="PANTHER" id="PTHR10029:SF20">
    <property type="entry name" value="ACYLPHOSPHATASE-2"/>
    <property type="match status" value="1"/>
</dbReference>
<evidence type="ECO:0000256" key="4">
    <source>
        <dbReference type="ARBA" id="ARBA00039184"/>
    </source>
</evidence>
<evidence type="ECO:0000313" key="12">
    <source>
        <dbReference type="Proteomes" id="UP000092124"/>
    </source>
</evidence>
<dbReference type="Pfam" id="PF00708">
    <property type="entry name" value="Acylphosphatase"/>
    <property type="match status" value="1"/>
</dbReference>
<dbReference type="OrthoDB" id="7961613at2759"/>
<dbReference type="EC" id="3.6.1.7" evidence="2"/>
<evidence type="ECO:0000256" key="8">
    <source>
        <dbReference type="PROSITE-ProRule" id="PRU00520"/>
    </source>
</evidence>
<evidence type="ECO:0000256" key="3">
    <source>
        <dbReference type="ARBA" id="ARBA00022801"/>
    </source>
</evidence>
<gene>
    <name evidence="11" type="ORF">A6R68_03455</name>
</gene>
<dbReference type="InterPro" id="IPR017968">
    <property type="entry name" value="Acylphosphatase_CS"/>
</dbReference>
<comment type="caution">
    <text evidence="11">The sequence shown here is derived from an EMBL/GenBank/DDBJ whole genome shotgun (WGS) entry which is preliminary data.</text>
</comment>
<evidence type="ECO:0000313" key="11">
    <source>
        <dbReference type="EMBL" id="OBS68004.1"/>
    </source>
</evidence>
<dbReference type="PROSITE" id="PS00151">
    <property type="entry name" value="ACYLPHOSPHATASE_2"/>
    <property type="match status" value="1"/>
</dbReference>
<sequence length="69" mass="7893">YTEGEAKKRGVVGWVKNTSKGTVTGQLQGPKEKVDSMIQEELLYCFPIYHLKSPTTWRPYPGPKYLSFQ</sequence>
<dbReference type="InterPro" id="IPR020456">
    <property type="entry name" value="Acylphosphatase"/>
</dbReference>
<keyword evidence="3" id="KW-0378">Hydrolase</keyword>
<evidence type="ECO:0000256" key="5">
    <source>
        <dbReference type="ARBA" id="ARBA00041386"/>
    </source>
</evidence>
<feature type="domain" description="Acylphosphatase-like" evidence="10">
    <location>
        <begin position="1"/>
        <end position="69"/>
    </location>
</feature>
<proteinExistence type="inferred from homology"/>
<evidence type="ECO:0000256" key="6">
    <source>
        <dbReference type="ARBA" id="ARBA00042345"/>
    </source>
</evidence>
<dbReference type="PANTHER" id="PTHR10029">
    <property type="entry name" value="ACYLPHOSPHATASE"/>
    <property type="match status" value="1"/>
</dbReference>
<feature type="non-terminal residue" evidence="11">
    <location>
        <position position="1"/>
    </location>
</feature>
<evidence type="ECO:0000256" key="9">
    <source>
        <dbReference type="RuleBase" id="RU004168"/>
    </source>
</evidence>
<evidence type="ECO:0000259" key="10">
    <source>
        <dbReference type="PROSITE" id="PS51160"/>
    </source>
</evidence>
<keyword evidence="12" id="KW-1185">Reference proteome</keyword>
<dbReference type="STRING" id="56216.A0A1A6GQ57"/>
<dbReference type="SUPFAM" id="SSF54975">
    <property type="entry name" value="Acylphosphatase/BLUF domain-like"/>
    <property type="match status" value="1"/>
</dbReference>
<dbReference type="PROSITE" id="PS51160">
    <property type="entry name" value="ACYLPHOSPHATASE_3"/>
    <property type="match status" value="1"/>
</dbReference>
<name>A0A1A6GQ57_NEOLE</name>
<dbReference type="AlphaFoldDB" id="A0A1A6GQ57"/>
<evidence type="ECO:0000256" key="2">
    <source>
        <dbReference type="ARBA" id="ARBA00012150"/>
    </source>
</evidence>
<dbReference type="Proteomes" id="UP000092124">
    <property type="component" value="Unassembled WGS sequence"/>
</dbReference>
<dbReference type="InterPro" id="IPR001792">
    <property type="entry name" value="Acylphosphatase-like_dom"/>
</dbReference>
<evidence type="ECO:0000256" key="7">
    <source>
        <dbReference type="ARBA" id="ARBA00047645"/>
    </source>
</evidence>
<comment type="similarity">
    <text evidence="1 9">Belongs to the acylphosphatase family.</text>
</comment>
<feature type="non-terminal residue" evidence="11">
    <location>
        <position position="69"/>
    </location>
</feature>
<organism evidence="11 12">
    <name type="scientific">Neotoma lepida</name>
    <name type="common">Desert woodrat</name>
    <dbReference type="NCBI Taxonomy" id="56216"/>
    <lineage>
        <taxon>Eukaryota</taxon>
        <taxon>Metazoa</taxon>
        <taxon>Chordata</taxon>
        <taxon>Craniata</taxon>
        <taxon>Vertebrata</taxon>
        <taxon>Euteleostomi</taxon>
        <taxon>Mammalia</taxon>
        <taxon>Eutheria</taxon>
        <taxon>Euarchontoglires</taxon>
        <taxon>Glires</taxon>
        <taxon>Rodentia</taxon>
        <taxon>Myomorpha</taxon>
        <taxon>Muroidea</taxon>
        <taxon>Cricetidae</taxon>
        <taxon>Neotominae</taxon>
        <taxon>Neotoma</taxon>
    </lineage>
</organism>
<comment type="catalytic activity">
    <reaction evidence="7">
        <text>an acyl phosphate + H2O = a carboxylate + phosphate + H(+)</text>
        <dbReference type="Rhea" id="RHEA:14965"/>
        <dbReference type="ChEBI" id="CHEBI:15377"/>
        <dbReference type="ChEBI" id="CHEBI:15378"/>
        <dbReference type="ChEBI" id="CHEBI:29067"/>
        <dbReference type="ChEBI" id="CHEBI:43474"/>
        <dbReference type="ChEBI" id="CHEBI:59918"/>
        <dbReference type="EC" id="3.6.1.7"/>
    </reaction>
</comment>
<evidence type="ECO:0000256" key="1">
    <source>
        <dbReference type="ARBA" id="ARBA00005614"/>
    </source>
</evidence>
<dbReference type="InterPro" id="IPR036046">
    <property type="entry name" value="Acylphosphatase-like_dom_sf"/>
</dbReference>
<dbReference type="Gene3D" id="3.30.70.100">
    <property type="match status" value="1"/>
</dbReference>
<reference evidence="11 12" key="1">
    <citation type="submission" date="2016-06" db="EMBL/GenBank/DDBJ databases">
        <title>The Draft Genome Sequence and Annotation of the Desert Woodrat Neotoma lepida.</title>
        <authorList>
            <person name="Campbell M."/>
            <person name="Oakeson K.F."/>
            <person name="Yandell M."/>
            <person name="Halpert J.R."/>
            <person name="Dearing D."/>
        </authorList>
    </citation>
    <scope>NUCLEOTIDE SEQUENCE [LARGE SCALE GENOMIC DNA]</scope>
    <source>
        <strain evidence="11">417</strain>
        <tissue evidence="11">Liver</tissue>
    </source>
</reference>